<sequence>MLIGQELCKALFNDEYQYVLAVHCDHEHIHNHIIVNNVNFYTGKTFETEHNQGKIPDRAWSKLRMISDELCRKHGLSIIENPHLSKGKSHWEWELDKQNLSWKEQLKRTIDEVIKGSEDFEDFLAKCADFGILVDYNPDHKIDLKFMLAEQKERNPRAKFTRAKTLGYFYESQQIRRRIESYKYQMSHRPTARIIRTTAEKFQQSQGLQNWADRENMKAASKALNEMNASNSTLEELESAAHRAFAEFMVMSTPQIELSDRIHELEKQIPAIEEYRKYKVYYKTYSSLEGKAKKKYGENCRYELDQYHECRKKLKELFPDGIIPKIKDLQDELKKAREDYAKMSAERKALKKEADRLSRLAQQKRDSQRTLARYMQNEQAAKRKKSQLE</sequence>
<reference evidence="3 4" key="1">
    <citation type="submission" date="2016-10" db="EMBL/GenBank/DDBJ databases">
        <authorList>
            <person name="de Groot N.N."/>
        </authorList>
    </citation>
    <scope>NUCLEOTIDE SEQUENCE [LARGE SCALE GENOMIC DNA]</scope>
    <source>
        <strain evidence="3 4">AR67</strain>
    </source>
</reference>
<feature type="region of interest" description="Disordered" evidence="1">
    <location>
        <begin position="353"/>
        <end position="389"/>
    </location>
</feature>
<dbReference type="Pfam" id="PF03432">
    <property type="entry name" value="Relaxase"/>
    <property type="match status" value="1"/>
</dbReference>
<evidence type="ECO:0000313" key="4">
    <source>
        <dbReference type="Proteomes" id="UP000182192"/>
    </source>
</evidence>
<evidence type="ECO:0000259" key="2">
    <source>
        <dbReference type="Pfam" id="PF03432"/>
    </source>
</evidence>
<feature type="compositionally biased region" description="Basic and acidic residues" evidence="1">
    <location>
        <begin position="353"/>
        <end position="368"/>
    </location>
</feature>
<name>A0A1I1FR24_RUMAL</name>
<proteinExistence type="predicted"/>
<dbReference type="EMBL" id="FOKQ01000006">
    <property type="protein sequence ID" value="SFC01462.1"/>
    <property type="molecule type" value="Genomic_DNA"/>
</dbReference>
<evidence type="ECO:0000256" key="1">
    <source>
        <dbReference type="SAM" id="MobiDB-lite"/>
    </source>
</evidence>
<evidence type="ECO:0000313" key="3">
    <source>
        <dbReference type="EMBL" id="SFC01462.1"/>
    </source>
</evidence>
<feature type="domain" description="MobA/VirD2-like nuclease" evidence="2">
    <location>
        <begin position="3"/>
        <end position="76"/>
    </location>
</feature>
<dbReference type="InterPro" id="IPR005094">
    <property type="entry name" value="Endonuclease_MobA/VirD2"/>
</dbReference>
<organism evidence="3 4">
    <name type="scientific">Ruminococcus albus</name>
    <dbReference type="NCBI Taxonomy" id="1264"/>
    <lineage>
        <taxon>Bacteria</taxon>
        <taxon>Bacillati</taxon>
        <taxon>Bacillota</taxon>
        <taxon>Clostridia</taxon>
        <taxon>Eubacteriales</taxon>
        <taxon>Oscillospiraceae</taxon>
        <taxon>Ruminococcus</taxon>
    </lineage>
</organism>
<dbReference type="Proteomes" id="UP000182192">
    <property type="component" value="Unassembled WGS sequence"/>
</dbReference>
<protein>
    <submittedName>
        <fullName evidence="3">Relaxase/Mobilisation nuclease domain-containing protein</fullName>
    </submittedName>
</protein>
<accession>A0A1I1FR24</accession>
<dbReference type="AlphaFoldDB" id="A0A1I1FR24"/>
<gene>
    <name evidence="3" type="ORF">SAMN02910406_00982</name>
</gene>